<evidence type="ECO:0000313" key="2">
    <source>
        <dbReference type="EMBL" id="KAL0269179.1"/>
    </source>
</evidence>
<feature type="compositionally biased region" description="Basic and acidic residues" evidence="1">
    <location>
        <begin position="52"/>
        <end position="69"/>
    </location>
</feature>
<gene>
    <name evidence="2" type="ORF">PYX00_006991</name>
</gene>
<dbReference type="AlphaFoldDB" id="A0AAW2HHC7"/>
<protein>
    <submittedName>
        <fullName evidence="2">Uncharacterized protein</fullName>
    </submittedName>
</protein>
<name>A0AAW2HHC7_9NEOP</name>
<comment type="caution">
    <text evidence="2">The sequence shown here is derived from an EMBL/GenBank/DDBJ whole genome shotgun (WGS) entry which is preliminary data.</text>
</comment>
<proteinExistence type="predicted"/>
<organism evidence="2">
    <name type="scientific">Menopon gallinae</name>
    <name type="common">poultry shaft louse</name>
    <dbReference type="NCBI Taxonomy" id="328185"/>
    <lineage>
        <taxon>Eukaryota</taxon>
        <taxon>Metazoa</taxon>
        <taxon>Ecdysozoa</taxon>
        <taxon>Arthropoda</taxon>
        <taxon>Hexapoda</taxon>
        <taxon>Insecta</taxon>
        <taxon>Pterygota</taxon>
        <taxon>Neoptera</taxon>
        <taxon>Paraneoptera</taxon>
        <taxon>Psocodea</taxon>
        <taxon>Troctomorpha</taxon>
        <taxon>Phthiraptera</taxon>
        <taxon>Amblycera</taxon>
        <taxon>Menoponidae</taxon>
        <taxon>Menopon</taxon>
    </lineage>
</organism>
<sequence length="91" mass="10400">MRARCLKCGEEHWTKECTKNKEIPAKSANCGGDHPANSEKCRVYVRKLEEKETRQKEKPTAYTLPKEDFPPLTKETPQGTPTWLVKNPTKG</sequence>
<evidence type="ECO:0000256" key="1">
    <source>
        <dbReference type="SAM" id="MobiDB-lite"/>
    </source>
</evidence>
<accession>A0AAW2HHC7</accession>
<dbReference type="EMBL" id="JARGDH010000004">
    <property type="protein sequence ID" value="KAL0269179.1"/>
    <property type="molecule type" value="Genomic_DNA"/>
</dbReference>
<reference evidence="2" key="1">
    <citation type="journal article" date="2024" name="Gigascience">
        <title>Chromosome-level genome of the poultry shaft louse Menopon gallinae provides insight into the host-switching and adaptive evolution of parasitic lice.</title>
        <authorList>
            <person name="Xu Y."/>
            <person name="Ma L."/>
            <person name="Liu S."/>
            <person name="Liang Y."/>
            <person name="Liu Q."/>
            <person name="He Z."/>
            <person name="Tian L."/>
            <person name="Duan Y."/>
            <person name="Cai W."/>
            <person name="Li H."/>
            <person name="Song F."/>
        </authorList>
    </citation>
    <scope>NUCLEOTIDE SEQUENCE</scope>
    <source>
        <strain evidence="2">Cailab_2023a</strain>
    </source>
</reference>
<feature type="region of interest" description="Disordered" evidence="1">
    <location>
        <begin position="52"/>
        <end position="91"/>
    </location>
</feature>